<dbReference type="GO" id="GO:0005886">
    <property type="term" value="C:plasma membrane"/>
    <property type="evidence" value="ECO:0007669"/>
    <property type="project" value="UniProtKB-SubCell"/>
</dbReference>
<protein>
    <recommendedName>
        <fullName evidence="5">Penicillin-binding protein 1A</fullName>
        <ecNumber evidence="21">2.4.99.28</ecNumber>
        <ecNumber evidence="4">3.4.16.4</ecNumber>
    </recommendedName>
</protein>
<evidence type="ECO:0000256" key="17">
    <source>
        <dbReference type="ARBA" id="ARBA00023251"/>
    </source>
</evidence>
<dbReference type="EC" id="2.4.99.28" evidence="21"/>
<dbReference type="EC" id="3.4.16.4" evidence="4"/>
<keyword evidence="15 24" id="KW-1133">Transmembrane helix</keyword>
<dbReference type="Gene3D" id="1.10.3810.10">
    <property type="entry name" value="Biosynthetic peptidoglycan transglycosylase-like"/>
    <property type="match status" value="1"/>
</dbReference>
<dbReference type="SUPFAM" id="SSF56601">
    <property type="entry name" value="beta-lactamase/transpeptidase-like"/>
    <property type="match status" value="1"/>
</dbReference>
<keyword evidence="6" id="KW-0121">Carboxypeptidase</keyword>
<evidence type="ECO:0000256" key="24">
    <source>
        <dbReference type="SAM" id="Phobius"/>
    </source>
</evidence>
<evidence type="ECO:0000256" key="22">
    <source>
        <dbReference type="ARBA" id="ARBA00049902"/>
    </source>
</evidence>
<name>A0A3P7PHQ1_9FIRM</name>
<gene>
    <name evidence="27" type="ORF">PATL70BA_2540</name>
</gene>
<dbReference type="GO" id="GO:0009002">
    <property type="term" value="F:serine-type D-Ala-D-Ala carboxypeptidase activity"/>
    <property type="evidence" value="ECO:0007669"/>
    <property type="project" value="UniProtKB-EC"/>
</dbReference>
<keyword evidence="8" id="KW-0328">Glycosyltransferase</keyword>
<comment type="pathway">
    <text evidence="3">Cell wall biogenesis; peptidoglycan biosynthesis.</text>
</comment>
<keyword evidence="12" id="KW-0133">Cell shape</keyword>
<dbReference type="NCBIfam" id="TIGR02074">
    <property type="entry name" value="PBP_1a_fam"/>
    <property type="match status" value="1"/>
</dbReference>
<keyword evidence="18" id="KW-0511">Multifunctional enzyme</keyword>
<dbReference type="GO" id="GO:0008360">
    <property type="term" value="P:regulation of cell shape"/>
    <property type="evidence" value="ECO:0007669"/>
    <property type="project" value="UniProtKB-KW"/>
</dbReference>
<feature type="region of interest" description="Disordered" evidence="23">
    <location>
        <begin position="844"/>
        <end position="911"/>
    </location>
</feature>
<dbReference type="GO" id="GO:0006508">
    <property type="term" value="P:proteolysis"/>
    <property type="evidence" value="ECO:0007669"/>
    <property type="project" value="UniProtKB-KW"/>
</dbReference>
<comment type="catalytic activity">
    <reaction evidence="22">
        <text>[GlcNAc-(1-&gt;4)-Mur2Ac(oyl-L-Ala-gamma-D-Glu-L-Lys-D-Ala-D-Ala)](n)-di-trans,octa-cis-undecaprenyl diphosphate + beta-D-GlcNAc-(1-&gt;4)-Mur2Ac(oyl-L-Ala-gamma-D-Glu-L-Lys-D-Ala-D-Ala)-di-trans,octa-cis-undecaprenyl diphosphate = [GlcNAc-(1-&gt;4)-Mur2Ac(oyl-L-Ala-gamma-D-Glu-L-Lys-D-Ala-D-Ala)](n+1)-di-trans,octa-cis-undecaprenyl diphosphate + di-trans,octa-cis-undecaprenyl diphosphate + H(+)</text>
        <dbReference type="Rhea" id="RHEA:23708"/>
        <dbReference type="Rhea" id="RHEA-COMP:9602"/>
        <dbReference type="Rhea" id="RHEA-COMP:9603"/>
        <dbReference type="ChEBI" id="CHEBI:15378"/>
        <dbReference type="ChEBI" id="CHEBI:58405"/>
        <dbReference type="ChEBI" id="CHEBI:60033"/>
        <dbReference type="ChEBI" id="CHEBI:78435"/>
        <dbReference type="EC" id="2.4.99.28"/>
    </reaction>
</comment>
<evidence type="ECO:0000256" key="19">
    <source>
        <dbReference type="ARBA" id="ARBA00023316"/>
    </source>
</evidence>
<keyword evidence="9 27" id="KW-0808">Transferase</keyword>
<dbReference type="GO" id="GO:0008955">
    <property type="term" value="F:peptidoglycan glycosyltransferase activity"/>
    <property type="evidence" value="ECO:0007669"/>
    <property type="project" value="UniProtKB-EC"/>
</dbReference>
<keyword evidence="28" id="KW-1185">Reference proteome</keyword>
<keyword evidence="19" id="KW-0961">Cell wall biogenesis/degradation</keyword>
<dbReference type="RefSeq" id="WP_125137570.1">
    <property type="nucleotide sequence ID" value="NZ_LR130778.1"/>
</dbReference>
<evidence type="ECO:0000256" key="3">
    <source>
        <dbReference type="ARBA" id="ARBA00004752"/>
    </source>
</evidence>
<evidence type="ECO:0000256" key="10">
    <source>
        <dbReference type="ARBA" id="ARBA00022692"/>
    </source>
</evidence>
<feature type="domain" description="Glycosyl transferase family 51" evidence="26">
    <location>
        <begin position="89"/>
        <end position="265"/>
    </location>
</feature>
<dbReference type="OrthoDB" id="9766909at2"/>
<evidence type="ECO:0000256" key="20">
    <source>
        <dbReference type="ARBA" id="ARBA00034000"/>
    </source>
</evidence>
<comment type="subcellular location">
    <subcellularLocation>
        <location evidence="2">Cell membrane</location>
        <topology evidence="2">Single-pass type II membrane protein</topology>
    </subcellularLocation>
</comment>
<evidence type="ECO:0000313" key="27">
    <source>
        <dbReference type="EMBL" id="VDN48438.1"/>
    </source>
</evidence>
<evidence type="ECO:0000259" key="26">
    <source>
        <dbReference type="Pfam" id="PF00912"/>
    </source>
</evidence>
<dbReference type="KEGG" id="cbar:PATL70BA_2540"/>
<evidence type="ECO:0000256" key="15">
    <source>
        <dbReference type="ARBA" id="ARBA00022989"/>
    </source>
</evidence>
<keyword evidence="14" id="KW-0573">Peptidoglycan synthesis</keyword>
<dbReference type="FunFam" id="1.10.3810.10:FF:000003">
    <property type="entry name" value="Penicillin-binding protein 1a"/>
    <property type="match status" value="1"/>
</dbReference>
<evidence type="ECO:0000256" key="14">
    <source>
        <dbReference type="ARBA" id="ARBA00022984"/>
    </source>
</evidence>
<evidence type="ECO:0000256" key="11">
    <source>
        <dbReference type="ARBA" id="ARBA00022801"/>
    </source>
</evidence>
<dbReference type="InterPro" id="IPR023346">
    <property type="entry name" value="Lysozyme-like_dom_sf"/>
</dbReference>
<dbReference type="GO" id="GO:0008658">
    <property type="term" value="F:penicillin binding"/>
    <property type="evidence" value="ECO:0007669"/>
    <property type="project" value="InterPro"/>
</dbReference>
<dbReference type="GO" id="GO:0071555">
    <property type="term" value="P:cell wall organization"/>
    <property type="evidence" value="ECO:0007669"/>
    <property type="project" value="UniProtKB-KW"/>
</dbReference>
<evidence type="ECO:0000256" key="2">
    <source>
        <dbReference type="ARBA" id="ARBA00004401"/>
    </source>
</evidence>
<dbReference type="GO" id="GO:0046677">
    <property type="term" value="P:response to antibiotic"/>
    <property type="evidence" value="ECO:0007669"/>
    <property type="project" value="UniProtKB-KW"/>
</dbReference>
<evidence type="ECO:0000256" key="9">
    <source>
        <dbReference type="ARBA" id="ARBA00022679"/>
    </source>
</evidence>
<evidence type="ECO:0000256" key="4">
    <source>
        <dbReference type="ARBA" id="ARBA00012448"/>
    </source>
</evidence>
<evidence type="ECO:0000259" key="25">
    <source>
        <dbReference type="Pfam" id="PF00905"/>
    </source>
</evidence>
<evidence type="ECO:0000256" key="7">
    <source>
        <dbReference type="ARBA" id="ARBA00022670"/>
    </source>
</evidence>
<dbReference type="AlphaFoldDB" id="A0A3P7PHQ1"/>
<feature type="transmembrane region" description="Helical" evidence="24">
    <location>
        <begin position="41"/>
        <end position="64"/>
    </location>
</feature>
<evidence type="ECO:0000256" key="8">
    <source>
        <dbReference type="ARBA" id="ARBA00022676"/>
    </source>
</evidence>
<dbReference type="InterPro" id="IPR050396">
    <property type="entry name" value="Glycosyltr_51/Transpeptidase"/>
</dbReference>
<dbReference type="SUPFAM" id="SSF53955">
    <property type="entry name" value="Lysozyme-like"/>
    <property type="match status" value="1"/>
</dbReference>
<dbReference type="Proteomes" id="UP000279029">
    <property type="component" value="Chromosome"/>
</dbReference>
<dbReference type="EMBL" id="LR130778">
    <property type="protein sequence ID" value="VDN48438.1"/>
    <property type="molecule type" value="Genomic_DNA"/>
</dbReference>
<comment type="catalytic activity">
    <reaction evidence="20">
        <text>Preferential cleavage: (Ac)2-L-Lys-D-Ala-|-D-Ala. Also transpeptidation of peptidyl-alanyl moieties that are N-acyl substituents of D-alanine.</text>
        <dbReference type="EC" id="3.4.16.4"/>
    </reaction>
</comment>
<evidence type="ECO:0000256" key="12">
    <source>
        <dbReference type="ARBA" id="ARBA00022960"/>
    </source>
</evidence>
<dbReference type="InterPro" id="IPR001460">
    <property type="entry name" value="PCN-bd_Tpept"/>
</dbReference>
<keyword evidence="10 24" id="KW-0812">Transmembrane</keyword>
<proteinExistence type="predicted"/>
<organism evidence="27 28">
    <name type="scientific">Petrocella atlantisensis</name>
    <dbReference type="NCBI Taxonomy" id="2173034"/>
    <lineage>
        <taxon>Bacteria</taxon>
        <taxon>Bacillati</taxon>
        <taxon>Bacillota</taxon>
        <taxon>Clostridia</taxon>
        <taxon>Lachnospirales</taxon>
        <taxon>Vallitaleaceae</taxon>
        <taxon>Petrocella</taxon>
    </lineage>
</organism>
<dbReference type="Gene3D" id="3.40.710.10">
    <property type="entry name" value="DD-peptidase/beta-lactamase superfamily"/>
    <property type="match status" value="1"/>
</dbReference>
<dbReference type="PANTHER" id="PTHR32282">
    <property type="entry name" value="BINDING PROTEIN TRANSPEPTIDASE, PUTATIVE-RELATED"/>
    <property type="match status" value="1"/>
</dbReference>
<feature type="domain" description="Penicillin-binding protein transpeptidase" evidence="25">
    <location>
        <begin position="430"/>
        <end position="676"/>
    </location>
</feature>
<dbReference type="InterPro" id="IPR001264">
    <property type="entry name" value="Glyco_trans_51"/>
</dbReference>
<comment type="function">
    <text evidence="1">Cell wall formation. Synthesis of cross-linked peptidoglycan from the lipid intermediates. The enzyme has a penicillin-insensitive transglycosylase N-terminal domain (formation of linear glycan strands) and a penicillin-sensitive transpeptidase C-terminal domain (cross-linking of the peptide subunits).</text>
</comment>
<dbReference type="UniPathway" id="UPA00219"/>
<evidence type="ECO:0000256" key="6">
    <source>
        <dbReference type="ARBA" id="ARBA00022645"/>
    </source>
</evidence>
<evidence type="ECO:0000256" key="18">
    <source>
        <dbReference type="ARBA" id="ARBA00023268"/>
    </source>
</evidence>
<dbReference type="PANTHER" id="PTHR32282:SF33">
    <property type="entry name" value="PEPTIDOGLYCAN GLYCOSYLTRANSFERASE"/>
    <property type="match status" value="1"/>
</dbReference>
<evidence type="ECO:0000256" key="23">
    <source>
        <dbReference type="SAM" id="MobiDB-lite"/>
    </source>
</evidence>
<feature type="compositionally biased region" description="Acidic residues" evidence="23">
    <location>
        <begin position="851"/>
        <end position="869"/>
    </location>
</feature>
<evidence type="ECO:0000256" key="21">
    <source>
        <dbReference type="ARBA" id="ARBA00044770"/>
    </source>
</evidence>
<evidence type="ECO:0000313" key="28">
    <source>
        <dbReference type="Proteomes" id="UP000279029"/>
    </source>
</evidence>
<feature type="compositionally biased region" description="Acidic residues" evidence="23">
    <location>
        <begin position="883"/>
        <end position="898"/>
    </location>
</feature>
<dbReference type="GO" id="GO:0009252">
    <property type="term" value="P:peptidoglycan biosynthetic process"/>
    <property type="evidence" value="ECO:0007669"/>
    <property type="project" value="UniProtKB-UniPathway"/>
</dbReference>
<evidence type="ECO:0000256" key="16">
    <source>
        <dbReference type="ARBA" id="ARBA00023136"/>
    </source>
</evidence>
<dbReference type="InterPro" id="IPR012338">
    <property type="entry name" value="Beta-lactam/transpept-like"/>
</dbReference>
<sequence>MKQEKKVPSKNSGQLSAREKLKLKKAKKANKTNKKVLFRNIFLGMLALGVIGLAVVAIMVASILKDAPELNYDDLVPTGYTSFIRDQNGTVIQELSTGESNRIYVDIDEIPTHVKDAFVAIEDQRFYEHNGVDLRGIFRAVFVNLKERNLSEGASTITQQVIKNNILTSEKSFNRKIIEQHLAIQVEKVMEKDEILELYLNTVGLGRGTNGVQAAANRYFAKDVSELTIAEAAVIAGITQRPTAYEPVAQPENNRIRQEIVLNYMNEQGLITDAELQTALDEKVYDSIQVTNQVFLEQSDFSYFVDEVIRGVAADLEAEKGYTNTQAINLVYRGGLDIYTTQDMTMQGIMDQSFADEETFPPFEDDYNVMLMYSVSVQTADGVKHYYDETLFQTDEEAYAHMDLLKETWVTGTDTMIADKSLLIPQPQSAMVVMDYYTGHVKAITGGRGEKIGNQTLNRATMSLRQPGSTFKVLAAYLPALDTAGMTLATVFDDVPYSVKLGDGSTYSPKNWYERATFNYWGLSTLRQGIEWSMNIVTLKTMNAVGVETGFEYLKNLGFSSLVENETINGQTYSDKNIVLPLGGITRGVSLLELTAAYGAIANKGNYIEPTFYTKVLSHDGTLLLLNEPETHSAMKETTAFLLTNAMEDVVKTGTGKTTRLSDMPVAGKTGTTSDSKDLAYVGFTPYYVAGIWLGHDTPERMAHNKSYQQILWQSVMAQIHENLETRKFNVPDGIVTKNICTISGKLAVPGLCDSDPRGSTVRTEYFAIGTEPKETCDVHIKVTLCSESGLMPNEYCPEDTLVDKVFTQRRIPFAPEEWDPVNRPRIRDYGYEFPITMIEEYCNIHGPSQPDDDNPFGEDEDNVIEDENNGNGNGNNRKNPDNNDEDDEDNDNTDDTADSFIDIDLPIALD</sequence>
<keyword evidence="13" id="KW-0735">Signal-anchor</keyword>
<reference evidence="27 28" key="1">
    <citation type="submission" date="2018-09" db="EMBL/GenBank/DDBJ databases">
        <authorList>
            <person name="Postec A."/>
        </authorList>
    </citation>
    <scope>NUCLEOTIDE SEQUENCE [LARGE SCALE GENOMIC DNA]</scope>
    <source>
        <strain evidence="27">70B-A</strain>
    </source>
</reference>
<dbReference type="InterPro" id="IPR036950">
    <property type="entry name" value="PBP_transglycosylase"/>
</dbReference>
<dbReference type="Pfam" id="PF00905">
    <property type="entry name" value="Transpeptidase"/>
    <property type="match status" value="1"/>
</dbReference>
<evidence type="ECO:0000256" key="5">
    <source>
        <dbReference type="ARBA" id="ARBA00018638"/>
    </source>
</evidence>
<keyword evidence="16 24" id="KW-0472">Membrane</keyword>
<dbReference type="Pfam" id="PF00912">
    <property type="entry name" value="Transgly"/>
    <property type="match status" value="1"/>
</dbReference>
<evidence type="ECO:0000256" key="13">
    <source>
        <dbReference type="ARBA" id="ARBA00022968"/>
    </source>
</evidence>
<keyword evidence="17" id="KW-0046">Antibiotic resistance</keyword>
<keyword evidence="7" id="KW-0645">Protease</keyword>
<evidence type="ECO:0000256" key="1">
    <source>
        <dbReference type="ARBA" id="ARBA00002624"/>
    </source>
</evidence>
<keyword evidence="11" id="KW-0378">Hydrolase</keyword>
<accession>A0A3P7PHQ1</accession>